<keyword evidence="2" id="KW-0732">Signal</keyword>
<feature type="signal peptide" evidence="2">
    <location>
        <begin position="1"/>
        <end position="23"/>
    </location>
</feature>
<evidence type="ECO:0008006" key="5">
    <source>
        <dbReference type="Google" id="ProtNLM"/>
    </source>
</evidence>
<keyword evidence="1" id="KW-0472">Membrane</keyword>
<dbReference type="Proteomes" id="UP000494165">
    <property type="component" value="Unassembled WGS sequence"/>
</dbReference>
<keyword evidence="4" id="KW-1185">Reference proteome</keyword>
<reference evidence="3 4" key="1">
    <citation type="submission" date="2020-04" db="EMBL/GenBank/DDBJ databases">
        <authorList>
            <person name="Alioto T."/>
            <person name="Alioto T."/>
            <person name="Gomez Garrido J."/>
        </authorList>
    </citation>
    <scope>NUCLEOTIDE SEQUENCE [LARGE SCALE GENOMIC DNA]</scope>
</reference>
<dbReference type="SUPFAM" id="SSF57184">
    <property type="entry name" value="Growth factor receptor domain"/>
    <property type="match status" value="1"/>
</dbReference>
<gene>
    <name evidence="3" type="ORF">CLODIP_2_CD10785</name>
</gene>
<accession>A0A8S1DHC9</accession>
<dbReference type="EMBL" id="CADEPI010000293">
    <property type="protein sequence ID" value="CAB3383052.1"/>
    <property type="molecule type" value="Genomic_DNA"/>
</dbReference>
<feature type="transmembrane region" description="Helical" evidence="1">
    <location>
        <begin position="120"/>
        <end position="144"/>
    </location>
</feature>
<evidence type="ECO:0000313" key="3">
    <source>
        <dbReference type="EMBL" id="CAB3383052.1"/>
    </source>
</evidence>
<feature type="chain" id="PRO_5035890230" description="TIL domain-containing protein" evidence="2">
    <location>
        <begin position="24"/>
        <end position="224"/>
    </location>
</feature>
<keyword evidence="1" id="KW-1133">Transmembrane helix</keyword>
<evidence type="ECO:0000256" key="1">
    <source>
        <dbReference type="SAM" id="Phobius"/>
    </source>
</evidence>
<organism evidence="3 4">
    <name type="scientific">Cloeon dipterum</name>
    <dbReference type="NCBI Taxonomy" id="197152"/>
    <lineage>
        <taxon>Eukaryota</taxon>
        <taxon>Metazoa</taxon>
        <taxon>Ecdysozoa</taxon>
        <taxon>Arthropoda</taxon>
        <taxon>Hexapoda</taxon>
        <taxon>Insecta</taxon>
        <taxon>Pterygota</taxon>
        <taxon>Palaeoptera</taxon>
        <taxon>Ephemeroptera</taxon>
        <taxon>Pisciforma</taxon>
        <taxon>Baetidae</taxon>
        <taxon>Cloeon</taxon>
    </lineage>
</organism>
<keyword evidence="1" id="KW-0812">Transmembrane</keyword>
<dbReference type="InterPro" id="IPR009030">
    <property type="entry name" value="Growth_fac_rcpt_cys_sf"/>
</dbReference>
<proteinExistence type="predicted"/>
<sequence length="224" mass="24731">MINFKYLVFASGVLCVAFALNSSREIYSDKVSYAKDVLSKKNPKEWCEEGTYENENGECKECKSYLDNCGSTKECCDGNFLECSHNYCMCPDETFWNGVFDECQSYPTLPSMINDTIEGWILALAISAGIVGLVIILVASFLLIRCHKTRKSQRAGAVLRVPISAFSPSAPPPPSSSVDLTIPPVHQLYPSLIGVSSPSASQMHPQVDNNAPPPTYEEVVQRRF</sequence>
<evidence type="ECO:0000256" key="2">
    <source>
        <dbReference type="SAM" id="SignalP"/>
    </source>
</evidence>
<protein>
    <recommendedName>
        <fullName evidence="5">TIL domain-containing protein</fullName>
    </recommendedName>
</protein>
<evidence type="ECO:0000313" key="4">
    <source>
        <dbReference type="Proteomes" id="UP000494165"/>
    </source>
</evidence>
<dbReference type="AlphaFoldDB" id="A0A8S1DHC9"/>
<name>A0A8S1DHC9_9INSE</name>
<comment type="caution">
    <text evidence="3">The sequence shown here is derived from an EMBL/GenBank/DDBJ whole genome shotgun (WGS) entry which is preliminary data.</text>
</comment>